<dbReference type="Pfam" id="PF26640">
    <property type="entry name" value="DUF8212"/>
    <property type="match status" value="1"/>
</dbReference>
<organism evidence="3 4">
    <name type="scientific">Dactylonectria estremocensis</name>
    <dbReference type="NCBI Taxonomy" id="1079267"/>
    <lineage>
        <taxon>Eukaryota</taxon>
        <taxon>Fungi</taxon>
        <taxon>Dikarya</taxon>
        <taxon>Ascomycota</taxon>
        <taxon>Pezizomycotina</taxon>
        <taxon>Sordariomycetes</taxon>
        <taxon>Hypocreomycetidae</taxon>
        <taxon>Hypocreales</taxon>
        <taxon>Nectriaceae</taxon>
        <taxon>Dactylonectria</taxon>
    </lineage>
</organism>
<protein>
    <submittedName>
        <fullName evidence="3">Heterokaryon incompatibility protein-domain-containing protein</fullName>
    </submittedName>
</protein>
<dbReference type="InterPro" id="IPR058525">
    <property type="entry name" value="DUF8212"/>
</dbReference>
<evidence type="ECO:0000259" key="2">
    <source>
        <dbReference type="Pfam" id="PF26640"/>
    </source>
</evidence>
<accession>A0A9P9E6D1</accession>
<dbReference type="OrthoDB" id="674604at2759"/>
<comment type="caution">
    <text evidence="3">The sequence shown here is derived from an EMBL/GenBank/DDBJ whole genome shotgun (WGS) entry which is preliminary data.</text>
</comment>
<feature type="domain" description="Heterokaryon incompatibility" evidence="1">
    <location>
        <begin position="25"/>
        <end position="114"/>
    </location>
</feature>
<name>A0A9P9E6D1_9HYPO</name>
<dbReference type="Proteomes" id="UP000717696">
    <property type="component" value="Unassembled WGS sequence"/>
</dbReference>
<evidence type="ECO:0000259" key="1">
    <source>
        <dbReference type="Pfam" id="PF06985"/>
    </source>
</evidence>
<evidence type="ECO:0000313" key="4">
    <source>
        <dbReference type="Proteomes" id="UP000717696"/>
    </source>
</evidence>
<feature type="domain" description="DUF8212" evidence="2">
    <location>
        <begin position="226"/>
        <end position="253"/>
    </location>
</feature>
<evidence type="ECO:0000313" key="3">
    <source>
        <dbReference type="EMBL" id="KAH7131753.1"/>
    </source>
</evidence>
<keyword evidence="4" id="KW-1185">Reference proteome</keyword>
<dbReference type="EMBL" id="JAGMUU010000019">
    <property type="protein sequence ID" value="KAH7131753.1"/>
    <property type="molecule type" value="Genomic_DNA"/>
</dbReference>
<dbReference type="InterPro" id="IPR010730">
    <property type="entry name" value="HET"/>
</dbReference>
<dbReference type="AlphaFoldDB" id="A0A9P9E6D1"/>
<gene>
    <name evidence="3" type="ORF">B0J13DRAFT_563090</name>
</gene>
<dbReference type="PANTHER" id="PTHR10622:SF10">
    <property type="entry name" value="HET DOMAIN-CONTAINING PROTEIN"/>
    <property type="match status" value="1"/>
</dbReference>
<proteinExistence type="predicted"/>
<reference evidence="3" key="1">
    <citation type="journal article" date="2021" name="Nat. Commun.">
        <title>Genetic determinants of endophytism in the Arabidopsis root mycobiome.</title>
        <authorList>
            <person name="Mesny F."/>
            <person name="Miyauchi S."/>
            <person name="Thiergart T."/>
            <person name="Pickel B."/>
            <person name="Atanasova L."/>
            <person name="Karlsson M."/>
            <person name="Huettel B."/>
            <person name="Barry K.W."/>
            <person name="Haridas S."/>
            <person name="Chen C."/>
            <person name="Bauer D."/>
            <person name="Andreopoulos W."/>
            <person name="Pangilinan J."/>
            <person name="LaButti K."/>
            <person name="Riley R."/>
            <person name="Lipzen A."/>
            <person name="Clum A."/>
            <person name="Drula E."/>
            <person name="Henrissat B."/>
            <person name="Kohler A."/>
            <person name="Grigoriev I.V."/>
            <person name="Martin F.M."/>
            <person name="Hacquard S."/>
        </authorList>
    </citation>
    <scope>NUCLEOTIDE SEQUENCE</scope>
    <source>
        <strain evidence="3">MPI-CAGE-AT-0021</strain>
    </source>
</reference>
<dbReference type="PANTHER" id="PTHR10622">
    <property type="entry name" value="HET DOMAIN-CONTAINING PROTEIN"/>
    <property type="match status" value="1"/>
</dbReference>
<dbReference type="Pfam" id="PF06985">
    <property type="entry name" value="HET"/>
    <property type="match status" value="1"/>
</dbReference>
<sequence length="732" mass="81823">MRLLDVSTLEFKTFTGEVGEGIPLYAILSHTWGSNEVSYADHIVRESNNTCHEGYEKIHGLCRAAKSEGFQYAWIDTCCIDKLSSAELSEAINSMFQWYRDAAICFAYLSDVDSLDDPASEGSSFSRSRWFTRGWTLQELLAPTEVAFLASDWAEIGTKNSLRAAVSRITGISAKVLEESKWSEYSVAQRMSWAAKRQTTRPEDEAYCLMGLFDVNMPLLYGEGRKAFLRLQQGILSQLDDQSLFAWSYPKEWFQHTQISGLLAPSPELFKDSSQIEVMPPEGEYENPFQIVNQLVRIRLKLVDDVKAVKLRMLATKPLCATVLDIQSQGRKAGDVESASVSSAVLDPNRPTVEETPNTPLVAPAATVYDVVPRIHFENELAVPTFSFNLVGDDQETPSTIPPEKLEENSWTIGSSEHFTETEAATRKLAALGDVADPGNWFSYIYQPVLIMPLRCQVAGRQLGIVLTKGSTAHTGSQVLSRLHNPSLLTVEGIRRSWLSPPVTRYVVTTVAPRPQEHNVLAFGQRGQFERHRAWPEIRIARILSRGYRVYDYCGPGWAVDRSHASVVQDPEFRSRHSLSDHTSLAPLVLFLHGSGNEATNPTFFVSSLVNRPKYLGGALSCEVGVYDSKIVQIQNYKLYSLDLAKDLRAMVPLGKGLAVVVNYRRGPHLEFLSVSIQQVAMGRDRLEQESEDSIKKEWISSRLFPILGRKWVRNAISKGATDSPSLNAKDF</sequence>